<evidence type="ECO:0000313" key="3">
    <source>
        <dbReference type="EMBL" id="KKJ77834.1"/>
    </source>
</evidence>
<dbReference type="Gene3D" id="3.40.190.10">
    <property type="entry name" value="Periplasmic binding protein-like II"/>
    <property type="match status" value="2"/>
</dbReference>
<dbReference type="SMART" id="SM00062">
    <property type="entry name" value="PBPb"/>
    <property type="match status" value="1"/>
</dbReference>
<evidence type="ECO:0000313" key="4">
    <source>
        <dbReference type="Proteomes" id="UP000034491"/>
    </source>
</evidence>
<organism evidence="3 4">
    <name type="scientific">Kiloniella litopenaei</name>
    <dbReference type="NCBI Taxonomy" id="1549748"/>
    <lineage>
        <taxon>Bacteria</taxon>
        <taxon>Pseudomonadati</taxon>
        <taxon>Pseudomonadota</taxon>
        <taxon>Alphaproteobacteria</taxon>
        <taxon>Rhodospirillales</taxon>
        <taxon>Kiloniellaceae</taxon>
        <taxon>Kiloniella</taxon>
    </lineage>
</organism>
<comment type="caution">
    <text evidence="3">The sequence shown here is derived from an EMBL/GenBank/DDBJ whole genome shotgun (WGS) entry which is preliminary data.</text>
</comment>
<gene>
    <name evidence="3" type="ORF">WH95_05245</name>
</gene>
<feature type="domain" description="Solute-binding protein family 3/N-terminal" evidence="2">
    <location>
        <begin position="5"/>
        <end position="213"/>
    </location>
</feature>
<keyword evidence="1" id="KW-0732">Signal</keyword>
<dbReference type="Pfam" id="PF00497">
    <property type="entry name" value="SBP_bac_3"/>
    <property type="match status" value="1"/>
</dbReference>
<dbReference type="EMBL" id="LANI01000003">
    <property type="protein sequence ID" value="KKJ77834.1"/>
    <property type="molecule type" value="Genomic_DNA"/>
</dbReference>
<reference evidence="3 4" key="1">
    <citation type="submission" date="2015-03" db="EMBL/GenBank/DDBJ databases">
        <title>Genome sequence of Kiloniella sp. P1-1, isolated from the gut microflora of Pacific white shrimp, Penaeus vannamei.</title>
        <authorList>
            <person name="Shao Z."/>
            <person name="Wang L."/>
            <person name="Li X."/>
        </authorList>
    </citation>
    <scope>NUCLEOTIDE SEQUENCE [LARGE SCALE GENOMIC DNA]</scope>
    <source>
        <strain evidence="3 4">P1-1</strain>
    </source>
</reference>
<dbReference type="InterPro" id="IPR001638">
    <property type="entry name" value="Solute-binding_3/MltF_N"/>
</dbReference>
<dbReference type="PANTHER" id="PTHR35936">
    <property type="entry name" value="MEMBRANE-BOUND LYTIC MUREIN TRANSGLYCOSYLASE F"/>
    <property type="match status" value="1"/>
</dbReference>
<dbReference type="OrthoDB" id="7677520at2"/>
<dbReference type="AlphaFoldDB" id="A0A0M2RBN6"/>
<sequence>MYSNKAKVHHGIAIDITREAFSRLGITVINAPPLPWNRMLRQLENGELDLLLGAYWTSERAQIYSYTEPLVQEEIAIFVRQGEEFPLNSLDDLVGLIGLRPMGGSYGEEFDHYAEKYLNIHGVKENGTLELLQTGRADYAVLSRYDGIADLHETGNLGQINDLPWPVASNDVHLMMSRASPCYYLLDEINKTIRDLHKEGFTDQLEARYLQIN</sequence>
<keyword evidence="4" id="KW-1185">Reference proteome</keyword>
<dbReference type="PANTHER" id="PTHR35936:SF35">
    <property type="entry name" value="L-CYSTINE-BINDING PROTEIN TCYJ"/>
    <property type="match status" value="1"/>
</dbReference>
<evidence type="ECO:0000259" key="2">
    <source>
        <dbReference type="SMART" id="SM00062"/>
    </source>
</evidence>
<name>A0A0M2RBN6_9PROT</name>
<dbReference type="Proteomes" id="UP000034491">
    <property type="component" value="Unassembled WGS sequence"/>
</dbReference>
<protein>
    <recommendedName>
        <fullName evidence="2">Solute-binding protein family 3/N-terminal domain-containing protein</fullName>
    </recommendedName>
</protein>
<proteinExistence type="predicted"/>
<dbReference type="STRING" id="1549748.WH95_05245"/>
<evidence type="ECO:0000256" key="1">
    <source>
        <dbReference type="ARBA" id="ARBA00022729"/>
    </source>
</evidence>
<accession>A0A0M2RBN6</accession>
<dbReference type="SUPFAM" id="SSF53850">
    <property type="entry name" value="Periplasmic binding protein-like II"/>
    <property type="match status" value="1"/>
</dbReference>